<feature type="compositionally biased region" description="Low complexity" evidence="1">
    <location>
        <begin position="119"/>
        <end position="133"/>
    </location>
</feature>
<feature type="transmembrane region" description="Helical" evidence="2">
    <location>
        <begin position="55"/>
        <end position="78"/>
    </location>
</feature>
<accession>A0ABX1HB76</accession>
<protein>
    <submittedName>
        <fullName evidence="4">PDZ domain-containing protein</fullName>
    </submittedName>
</protein>
<feature type="domain" description="PDZ" evidence="3">
    <location>
        <begin position="156"/>
        <end position="229"/>
    </location>
</feature>
<comment type="caution">
    <text evidence="4">The sequence shown here is derived from an EMBL/GenBank/DDBJ whole genome shotgun (WGS) entry which is preliminary data.</text>
</comment>
<name>A0ABX1HB76_9ACTN</name>
<proteinExistence type="predicted"/>
<sequence length="240" mass="23747">MEQTALRPKPMPGRETPGEKTRGRGAGVRGRVSGGAPGPTGGRRPGAVRRRRRRLFTLLAGLVAAAALVLSGVGLGTVSATVIGMSKLADMQKSGGGPGGAPQAPGAAAPGEAKGGEKGAPAPGRESGAETGAGAKGKAGEGSSAGEGRGKEPATLGIEAVDAPDGRGALLVGVHLPGPGYTAGLVRGDTLIRFGDREIRSAGDLARAVTRAQPGKRVPLTVRHENGTEQQLSAVPGVMT</sequence>
<dbReference type="Proteomes" id="UP000772196">
    <property type="component" value="Unassembled WGS sequence"/>
</dbReference>
<evidence type="ECO:0000256" key="2">
    <source>
        <dbReference type="SAM" id="Phobius"/>
    </source>
</evidence>
<dbReference type="InterPro" id="IPR036034">
    <property type="entry name" value="PDZ_sf"/>
</dbReference>
<keyword evidence="2" id="KW-1133">Transmembrane helix</keyword>
<dbReference type="SUPFAM" id="SSF50156">
    <property type="entry name" value="PDZ domain-like"/>
    <property type="match status" value="1"/>
</dbReference>
<dbReference type="EMBL" id="JAAWWP010000019">
    <property type="protein sequence ID" value="NKI44494.1"/>
    <property type="molecule type" value="Genomic_DNA"/>
</dbReference>
<dbReference type="Gene3D" id="2.30.42.10">
    <property type="match status" value="1"/>
</dbReference>
<feature type="region of interest" description="Disordered" evidence="1">
    <location>
        <begin position="91"/>
        <end position="154"/>
    </location>
</feature>
<gene>
    <name evidence="4" type="ORF">HFV08_25250</name>
</gene>
<evidence type="ECO:0000313" key="4">
    <source>
        <dbReference type="EMBL" id="NKI44494.1"/>
    </source>
</evidence>
<dbReference type="Pfam" id="PF13180">
    <property type="entry name" value="PDZ_2"/>
    <property type="match status" value="1"/>
</dbReference>
<feature type="compositionally biased region" description="Gly residues" evidence="1">
    <location>
        <begin position="24"/>
        <end position="44"/>
    </location>
</feature>
<reference evidence="4 5" key="1">
    <citation type="submission" date="2020-04" db="EMBL/GenBank/DDBJ databases">
        <title>Phylogenetic Diversity and Antibacterial Activity against Ralstonia solanacearum of Endophytic Actinomycete Isolated from Moss.</title>
        <authorList>
            <person name="Zhuang X."/>
        </authorList>
    </citation>
    <scope>NUCLEOTIDE SEQUENCE [LARGE SCALE GENOMIC DNA]</scope>
    <source>
        <strain evidence="4 5">LD120</strain>
    </source>
</reference>
<keyword evidence="2" id="KW-0472">Membrane</keyword>
<dbReference type="RefSeq" id="WP_168542775.1">
    <property type="nucleotide sequence ID" value="NZ_JAAWWP010000019.1"/>
</dbReference>
<evidence type="ECO:0000313" key="5">
    <source>
        <dbReference type="Proteomes" id="UP000772196"/>
    </source>
</evidence>
<evidence type="ECO:0000259" key="3">
    <source>
        <dbReference type="Pfam" id="PF13180"/>
    </source>
</evidence>
<dbReference type="InterPro" id="IPR001478">
    <property type="entry name" value="PDZ"/>
</dbReference>
<evidence type="ECO:0000256" key="1">
    <source>
        <dbReference type="SAM" id="MobiDB-lite"/>
    </source>
</evidence>
<keyword evidence="5" id="KW-1185">Reference proteome</keyword>
<feature type="compositionally biased region" description="Low complexity" evidence="1">
    <location>
        <begin position="101"/>
        <end position="112"/>
    </location>
</feature>
<keyword evidence="2" id="KW-0812">Transmembrane</keyword>
<organism evidence="4 5">
    <name type="scientific">Streptomyces physcomitrii</name>
    <dbReference type="NCBI Taxonomy" id="2724184"/>
    <lineage>
        <taxon>Bacteria</taxon>
        <taxon>Bacillati</taxon>
        <taxon>Actinomycetota</taxon>
        <taxon>Actinomycetes</taxon>
        <taxon>Kitasatosporales</taxon>
        <taxon>Streptomycetaceae</taxon>
        <taxon>Streptomyces</taxon>
    </lineage>
</organism>
<feature type="region of interest" description="Disordered" evidence="1">
    <location>
        <begin position="1"/>
        <end position="49"/>
    </location>
</feature>